<feature type="region of interest" description="Disordered" evidence="1">
    <location>
        <begin position="1173"/>
        <end position="1199"/>
    </location>
</feature>
<feature type="compositionally biased region" description="Low complexity" evidence="1">
    <location>
        <begin position="184"/>
        <end position="193"/>
    </location>
</feature>
<feature type="region of interest" description="Disordered" evidence="1">
    <location>
        <begin position="1091"/>
        <end position="1115"/>
    </location>
</feature>
<dbReference type="PANTHER" id="PTHR13136">
    <property type="entry name" value="TESTIS DEVELOPMENT PROTEIN PRTD"/>
    <property type="match status" value="1"/>
</dbReference>
<keyword evidence="6" id="KW-1185">Reference proteome</keyword>
<feature type="region of interest" description="Disordered" evidence="1">
    <location>
        <begin position="430"/>
        <end position="507"/>
    </location>
</feature>
<dbReference type="InterPro" id="IPR026555">
    <property type="entry name" value="NSL3/Tex30"/>
</dbReference>
<evidence type="ECO:0000313" key="7">
    <source>
        <dbReference type="WBParaSite" id="BXY_0243100.1"/>
    </source>
</evidence>
<dbReference type="EMBL" id="CAJFDI010000005">
    <property type="protein sequence ID" value="CAD5232267.1"/>
    <property type="molecule type" value="Genomic_DNA"/>
</dbReference>
<feature type="compositionally biased region" description="Polar residues" evidence="1">
    <location>
        <begin position="194"/>
        <end position="211"/>
    </location>
</feature>
<feature type="region of interest" description="Disordered" evidence="1">
    <location>
        <begin position="522"/>
        <end position="542"/>
    </location>
</feature>
<accession>A0A1I7RNZ1</accession>
<dbReference type="eggNOG" id="KOG3253">
    <property type="taxonomic scope" value="Eukaryota"/>
</dbReference>
<name>A0A1I7RNZ1_BURXY</name>
<feature type="compositionally biased region" description="Pro residues" evidence="1">
    <location>
        <begin position="19"/>
        <end position="35"/>
    </location>
</feature>
<dbReference type="AlphaFoldDB" id="A0A1I7RNZ1"/>
<dbReference type="PANTHER" id="PTHR13136:SF16">
    <property type="entry name" value="KAT8 REGULATORY NSL COMPLEX SUBUNIT 3"/>
    <property type="match status" value="1"/>
</dbReference>
<feature type="compositionally biased region" description="Polar residues" evidence="1">
    <location>
        <begin position="277"/>
        <end position="296"/>
    </location>
</feature>
<dbReference type="EMBL" id="CAJFCV020000005">
    <property type="protein sequence ID" value="CAG9124400.1"/>
    <property type="molecule type" value="Genomic_DNA"/>
</dbReference>
<feature type="compositionally biased region" description="Polar residues" evidence="1">
    <location>
        <begin position="489"/>
        <end position="502"/>
    </location>
</feature>
<feature type="region of interest" description="Disordered" evidence="1">
    <location>
        <begin position="253"/>
        <end position="323"/>
    </location>
</feature>
<evidence type="ECO:0000313" key="3">
    <source>
        <dbReference type="EMBL" id="CAD5232267.1"/>
    </source>
</evidence>
<feature type="region of interest" description="Disordered" evidence="1">
    <location>
        <begin position="176"/>
        <end position="235"/>
    </location>
</feature>
<evidence type="ECO:0000256" key="1">
    <source>
        <dbReference type="SAM" id="MobiDB-lite"/>
    </source>
</evidence>
<feature type="region of interest" description="Disordered" evidence="1">
    <location>
        <begin position="1"/>
        <end position="60"/>
    </location>
</feature>
<organism evidence="5 7">
    <name type="scientific">Bursaphelenchus xylophilus</name>
    <name type="common">Pinewood nematode worm</name>
    <name type="synonym">Aphelenchoides xylophilus</name>
    <dbReference type="NCBI Taxonomy" id="6326"/>
    <lineage>
        <taxon>Eukaryota</taxon>
        <taxon>Metazoa</taxon>
        <taxon>Ecdysozoa</taxon>
        <taxon>Nematoda</taxon>
        <taxon>Chromadorea</taxon>
        <taxon>Rhabditida</taxon>
        <taxon>Tylenchina</taxon>
        <taxon>Tylenchomorpha</taxon>
        <taxon>Aphelenchoidea</taxon>
        <taxon>Aphelenchoididae</taxon>
        <taxon>Bursaphelenchus</taxon>
    </lineage>
</organism>
<feature type="compositionally biased region" description="Low complexity" evidence="1">
    <location>
        <begin position="114"/>
        <end position="123"/>
    </location>
</feature>
<dbReference type="Proteomes" id="UP000659654">
    <property type="component" value="Unassembled WGS sequence"/>
</dbReference>
<dbReference type="Pfam" id="PF23154">
    <property type="entry name" value="KANSL3_1st"/>
    <property type="match status" value="1"/>
</dbReference>
<evidence type="ECO:0000313" key="4">
    <source>
        <dbReference type="EMBL" id="CAG9124400.1"/>
    </source>
</evidence>
<dbReference type="WBParaSite" id="BXY_0243100.1">
    <property type="protein sequence ID" value="BXY_0243100.1"/>
    <property type="gene ID" value="BXY_0243100"/>
</dbReference>
<sequence>MSSRPKREVKRRSRYSPPLEAPPVSAPTPPPPVKPPIKKRTPAGPRKGARNNKAPETVEVKHELNNVELGTSIQSVKEVPLVVSEVKQEFSNINASGDAKVENVPSQVTPSVKPPLTRVPSTSRPRRSQIKPARFSPVPEPKPGVSFELNQGGSVDHPFAKNTSGFELPDEIIKSALHRKNSRPATPSAAATSQNKSLTLDVQTSSKTISQPSPASVSSAVSVKTESTPDTALPRPRLSSIFKLGRKCVEACKERSESPIVKAETPPVPKTPEPLLQPSTSHETPQNGNISLLQTDTKAEEGMEISTESPITEPGVKKKASRRKLAPRVLSLLGAEEMVSSRKRRIKPVAKFSPSRNDGNKSSFYDSPPVKVPKVAPLKIITNPVDPATPSVPPPTACYPFTPDFYLPDQTSLQLALESQKRQYELANIQSQQEAAKRDLSTSLLEGRKPRNKALSISQFAPELIKGSLDSTTPKPAGSGTGRRGRPARTSTCEAFTPQSALPRQPAFHYPPQHVEVAQDEVAQPNDHEPSPEKTPVKPKPLKKYQSFGTTKAQGYAHRPFFEEMKARKELNPLAVGLVFERKLVTPDDYFYREVLIRREDGRSGSGRREEEVDILEGVSEDKLDIEAEENEILIKNPAFDCVADVRKEVPFAFEGQEDDDTESPMERIEKEVLEMDNPYQRQHLTTLLAYISSQRLIDLNTLEVKGGCSLFYTQTLKNASRMRENLLLYTVARMDALTASHAYLIRKLPDEFLASYLNLLRFLKLTGTQLPVYLTGRATEPEVEKGNVHIAEFLDSKLTDPGTRFNKVLQINPIPGVSLVLVYPQIICGNQVINKHAHENMFRNLLPAAIRCVEKVELRFSSMVDSKTLTHMCLEMIRQRVKEIAKRRADDHIFLAGWGTSCLLNIQAIRKISGVSGVLNFAFPMKNHIGVRGTVDDNICITYCPSLFVVGENASNCDIQEMQEMRQNMICDSGLIVIGNADKNLYVSPTALSIERASQHCVDRLILEHTTDFIKQVVAEGGLSVKDKRQFLKPVKLPSQFEVDVNTLKGRASGVIGTNKGKPVKGALVKKDSSVNLDSVMPPIVSKYKPVQPYTGAPRGRPPKNAQKPKPPMISPALGVARNAFTQVLKRTTGTVQHVEHRIHPAASRILQPGVHGQAQRVLLPPVRREERPIIHQPRPPPPPQPSQSEAARLQALSDEAAAAAASLQNLFGQDEAEF</sequence>
<dbReference type="GO" id="GO:0045944">
    <property type="term" value="P:positive regulation of transcription by RNA polymerase II"/>
    <property type="evidence" value="ECO:0007669"/>
    <property type="project" value="TreeGrafter"/>
</dbReference>
<feature type="domain" description="KANSL3 helical" evidence="2">
    <location>
        <begin position="633"/>
        <end position="801"/>
    </location>
</feature>
<reference evidence="4" key="2">
    <citation type="submission" date="2020-08" db="EMBL/GenBank/DDBJ databases">
        <authorList>
            <person name="Kikuchi T."/>
        </authorList>
    </citation>
    <scope>NUCLEOTIDE SEQUENCE</scope>
    <source>
        <strain evidence="3">Ka4C1</strain>
    </source>
</reference>
<gene>
    <name evidence="3" type="ORF">BXYJ_LOCUS12358</name>
</gene>
<dbReference type="OrthoDB" id="6415022at2759"/>
<feature type="region of interest" description="Disordered" evidence="1">
    <location>
        <begin position="94"/>
        <end position="163"/>
    </location>
</feature>
<proteinExistence type="predicted"/>
<dbReference type="InterPro" id="IPR056519">
    <property type="entry name" value="KANSL3_1st"/>
</dbReference>
<feature type="compositionally biased region" description="Low complexity" evidence="1">
    <location>
        <begin position="212"/>
        <end position="223"/>
    </location>
</feature>
<feature type="compositionally biased region" description="Basic and acidic residues" evidence="1">
    <location>
        <begin position="526"/>
        <end position="536"/>
    </location>
</feature>
<evidence type="ECO:0000259" key="2">
    <source>
        <dbReference type="Pfam" id="PF23154"/>
    </source>
</evidence>
<reference evidence="7" key="1">
    <citation type="submission" date="2016-11" db="UniProtKB">
        <authorList>
            <consortium name="WormBaseParasite"/>
        </authorList>
    </citation>
    <scope>IDENTIFICATION</scope>
</reference>
<dbReference type="GO" id="GO:0044545">
    <property type="term" value="C:NSL complex"/>
    <property type="evidence" value="ECO:0007669"/>
    <property type="project" value="TreeGrafter"/>
</dbReference>
<dbReference type="Proteomes" id="UP000095284">
    <property type="component" value="Unplaced"/>
</dbReference>
<dbReference type="Proteomes" id="UP000582659">
    <property type="component" value="Unassembled WGS sequence"/>
</dbReference>
<feature type="region of interest" description="Disordered" evidence="1">
    <location>
        <begin position="348"/>
        <end position="368"/>
    </location>
</feature>
<protein>
    <submittedName>
        <fullName evidence="3">(pine wood nematode) hypothetical protein</fullName>
    </submittedName>
</protein>
<feature type="compositionally biased region" description="Polar residues" evidence="1">
    <location>
        <begin position="354"/>
        <end position="365"/>
    </location>
</feature>
<evidence type="ECO:0000313" key="5">
    <source>
        <dbReference type="Proteomes" id="UP000095284"/>
    </source>
</evidence>
<evidence type="ECO:0000313" key="6">
    <source>
        <dbReference type="Proteomes" id="UP000659654"/>
    </source>
</evidence>